<dbReference type="GO" id="GO:0006598">
    <property type="term" value="P:polyamine catabolic process"/>
    <property type="evidence" value="ECO:0007669"/>
    <property type="project" value="TreeGrafter"/>
</dbReference>
<dbReference type="PANTHER" id="PTHR43235">
    <property type="entry name" value="GLUTAMINE AMIDOTRANSFERASE PB2B2.05-RELATED"/>
    <property type="match status" value="1"/>
</dbReference>
<dbReference type="RefSeq" id="WP_142101043.1">
    <property type="nucleotide sequence ID" value="NZ_VFPH01000001.1"/>
</dbReference>
<feature type="region of interest" description="Disordered" evidence="1">
    <location>
        <begin position="75"/>
        <end position="95"/>
    </location>
</feature>
<dbReference type="GO" id="GO:0033969">
    <property type="term" value="F:gamma-glutamyl-gamma-aminobutyrate hydrolase activity"/>
    <property type="evidence" value="ECO:0007669"/>
    <property type="project" value="TreeGrafter"/>
</dbReference>
<dbReference type="GO" id="GO:0016740">
    <property type="term" value="F:transferase activity"/>
    <property type="evidence" value="ECO:0007669"/>
    <property type="project" value="UniProtKB-KW"/>
</dbReference>
<keyword evidence="2" id="KW-0808">Transferase</keyword>
<dbReference type="AlphaFoldDB" id="A0A543GHA9"/>
<comment type="caution">
    <text evidence="2">The sequence shown here is derived from an EMBL/GenBank/DDBJ whole genome shotgun (WGS) entry which is preliminary data.</text>
</comment>
<sequence>MVSNGSSPRPLVGITAYGERARYGVWDNAAVLLPRTYPDVVIAAGGVPVLLPPVLESAAAVDRLDAVVLAGGPDVGPDRYGASPHPRTGEPRPERDAAELAVLHRALERGIPVLGVCRGAQVLNVGLGGTLVQHVPDAVGHSGHNPSPGVFGTVEVALEPGSRVGAALGSTATVRCHHHQALDRLADGLVVTGRATDGLVEAVELADVPFVVGVQWHPEEDATDVRLMAALVTAAVTV</sequence>
<dbReference type="Pfam" id="PF07722">
    <property type="entry name" value="Peptidase_C26"/>
    <property type="match status" value="1"/>
</dbReference>
<dbReference type="InterPro" id="IPR029062">
    <property type="entry name" value="Class_I_gatase-like"/>
</dbReference>
<dbReference type="InterPro" id="IPR011697">
    <property type="entry name" value="Peptidase_C26"/>
</dbReference>
<keyword evidence="2" id="KW-0315">Glutamine amidotransferase</keyword>
<keyword evidence="3" id="KW-1185">Reference proteome</keyword>
<name>A0A543GHA9_9PSEU</name>
<dbReference type="Gene3D" id="3.40.50.880">
    <property type="match status" value="1"/>
</dbReference>
<dbReference type="Proteomes" id="UP000319818">
    <property type="component" value="Unassembled WGS sequence"/>
</dbReference>
<dbReference type="InterPro" id="IPR044668">
    <property type="entry name" value="PuuD-like"/>
</dbReference>
<accession>A0A543GHA9</accession>
<evidence type="ECO:0000313" key="2">
    <source>
        <dbReference type="EMBL" id="TQM45446.1"/>
    </source>
</evidence>
<dbReference type="OrthoDB" id="9813383at2"/>
<proteinExistence type="predicted"/>
<evidence type="ECO:0000256" key="1">
    <source>
        <dbReference type="SAM" id="MobiDB-lite"/>
    </source>
</evidence>
<dbReference type="CDD" id="cd01745">
    <property type="entry name" value="GATase1_2"/>
    <property type="match status" value="1"/>
</dbReference>
<evidence type="ECO:0000313" key="3">
    <source>
        <dbReference type="Proteomes" id="UP000319818"/>
    </source>
</evidence>
<protein>
    <submittedName>
        <fullName evidence="2">Anthranilate synthase component 2/putative glutamine amidotransferase</fullName>
    </submittedName>
</protein>
<organism evidence="2 3">
    <name type="scientific">Pseudonocardia cypriaca</name>
    <dbReference type="NCBI Taxonomy" id="882449"/>
    <lineage>
        <taxon>Bacteria</taxon>
        <taxon>Bacillati</taxon>
        <taxon>Actinomycetota</taxon>
        <taxon>Actinomycetes</taxon>
        <taxon>Pseudonocardiales</taxon>
        <taxon>Pseudonocardiaceae</taxon>
        <taxon>Pseudonocardia</taxon>
    </lineage>
</organism>
<reference evidence="2 3" key="1">
    <citation type="submission" date="2019-06" db="EMBL/GenBank/DDBJ databases">
        <title>Sequencing the genomes of 1000 actinobacteria strains.</title>
        <authorList>
            <person name="Klenk H.-P."/>
        </authorList>
    </citation>
    <scope>NUCLEOTIDE SEQUENCE [LARGE SCALE GENOMIC DNA]</scope>
    <source>
        <strain evidence="2 3">DSM 45511</strain>
    </source>
</reference>
<dbReference type="EMBL" id="VFPH01000001">
    <property type="protein sequence ID" value="TQM45446.1"/>
    <property type="molecule type" value="Genomic_DNA"/>
</dbReference>
<gene>
    <name evidence="2" type="ORF">FB388_2846</name>
</gene>
<dbReference type="SUPFAM" id="SSF52317">
    <property type="entry name" value="Class I glutamine amidotransferase-like"/>
    <property type="match status" value="1"/>
</dbReference>
<dbReference type="PANTHER" id="PTHR43235:SF1">
    <property type="entry name" value="GLUTAMINE AMIDOTRANSFERASE PB2B2.05-RELATED"/>
    <property type="match status" value="1"/>
</dbReference>
<dbReference type="GO" id="GO:0005829">
    <property type="term" value="C:cytosol"/>
    <property type="evidence" value="ECO:0007669"/>
    <property type="project" value="TreeGrafter"/>
</dbReference>
<dbReference type="PROSITE" id="PS51273">
    <property type="entry name" value="GATASE_TYPE_1"/>
    <property type="match status" value="1"/>
</dbReference>